<comment type="similarity">
    <text evidence="1">In the C-terminal section; belongs to the class-I pyridoxal-phosphate-dependent aminotransferase family.</text>
</comment>
<dbReference type="Gene3D" id="3.40.640.10">
    <property type="entry name" value="Type I PLP-dependent aspartate aminotransferase-like (Major domain)"/>
    <property type="match status" value="1"/>
</dbReference>
<evidence type="ECO:0000259" key="6">
    <source>
        <dbReference type="PROSITE" id="PS50949"/>
    </source>
</evidence>
<feature type="domain" description="HTH gntR-type" evidence="6">
    <location>
        <begin position="13"/>
        <end position="81"/>
    </location>
</feature>
<evidence type="ECO:0000313" key="7">
    <source>
        <dbReference type="EMBL" id="QCL97765.1"/>
    </source>
</evidence>
<dbReference type="Gene3D" id="3.90.1150.10">
    <property type="entry name" value="Aspartate Aminotransferase, domain 1"/>
    <property type="match status" value="1"/>
</dbReference>
<dbReference type="PROSITE" id="PS50949">
    <property type="entry name" value="HTH_GNTR"/>
    <property type="match status" value="1"/>
</dbReference>
<dbReference type="GO" id="GO:0003700">
    <property type="term" value="F:DNA-binding transcription factor activity"/>
    <property type="evidence" value="ECO:0007669"/>
    <property type="project" value="InterPro"/>
</dbReference>
<dbReference type="InterPro" id="IPR015421">
    <property type="entry name" value="PyrdxlP-dep_Trfase_major"/>
</dbReference>
<organism evidence="7 8">
    <name type="scientific">Agrobacterium tumefaciens</name>
    <dbReference type="NCBI Taxonomy" id="358"/>
    <lineage>
        <taxon>Bacteria</taxon>
        <taxon>Pseudomonadati</taxon>
        <taxon>Pseudomonadota</taxon>
        <taxon>Alphaproteobacteria</taxon>
        <taxon>Hyphomicrobiales</taxon>
        <taxon>Rhizobiaceae</taxon>
        <taxon>Rhizobium/Agrobacterium group</taxon>
        <taxon>Agrobacterium</taxon>
        <taxon>Agrobacterium tumefaciens complex</taxon>
    </lineage>
</organism>
<dbReference type="InterPro" id="IPR036388">
    <property type="entry name" value="WH-like_DNA-bd_sf"/>
</dbReference>
<proteinExistence type="inferred from homology"/>
<dbReference type="PANTHER" id="PTHR46577">
    <property type="entry name" value="HTH-TYPE TRANSCRIPTIONAL REGULATORY PROTEIN GABR"/>
    <property type="match status" value="1"/>
</dbReference>
<dbReference type="InterPro" id="IPR036390">
    <property type="entry name" value="WH_DNA-bd_sf"/>
</dbReference>
<evidence type="ECO:0000256" key="2">
    <source>
        <dbReference type="ARBA" id="ARBA00022898"/>
    </source>
</evidence>
<dbReference type="Pfam" id="PF00155">
    <property type="entry name" value="Aminotran_1_2"/>
    <property type="match status" value="1"/>
</dbReference>
<dbReference type="EMBL" id="CP039924">
    <property type="protein sequence ID" value="QCL97765.1"/>
    <property type="molecule type" value="Genomic_DNA"/>
</dbReference>
<dbReference type="SUPFAM" id="SSF53383">
    <property type="entry name" value="PLP-dependent transferases"/>
    <property type="match status" value="1"/>
</dbReference>
<dbReference type="InterPro" id="IPR004839">
    <property type="entry name" value="Aminotransferase_I/II_large"/>
</dbReference>
<keyword evidence="7" id="KW-0614">Plasmid</keyword>
<evidence type="ECO:0000256" key="5">
    <source>
        <dbReference type="ARBA" id="ARBA00023163"/>
    </source>
</evidence>
<dbReference type="InterPro" id="IPR015424">
    <property type="entry name" value="PyrdxlP-dep_Trfase"/>
</dbReference>
<dbReference type="AlphaFoldDB" id="A0A4D7YMX4"/>
<dbReference type="Gene3D" id="1.10.10.10">
    <property type="entry name" value="Winged helix-like DNA-binding domain superfamily/Winged helix DNA-binding domain"/>
    <property type="match status" value="1"/>
</dbReference>
<keyword evidence="7" id="KW-0032">Aminotransferase</keyword>
<dbReference type="InterPro" id="IPR000524">
    <property type="entry name" value="Tscrpt_reg_HTH_GntR"/>
</dbReference>
<evidence type="ECO:0000256" key="3">
    <source>
        <dbReference type="ARBA" id="ARBA00023015"/>
    </source>
</evidence>
<dbReference type="RefSeq" id="WP_137006104.1">
    <property type="nucleotide sequence ID" value="NZ_CP039924.1"/>
</dbReference>
<protein>
    <submittedName>
        <fullName evidence="7">PLP-dependent aminotransferase family protein</fullName>
    </submittedName>
</protein>
<geneLocation type="plasmid" evidence="8">
    <name>patcfbp7129a</name>
</geneLocation>
<dbReference type="CDD" id="cd00609">
    <property type="entry name" value="AAT_like"/>
    <property type="match status" value="1"/>
</dbReference>
<dbReference type="InterPro" id="IPR051446">
    <property type="entry name" value="HTH_trans_reg/aminotransferase"/>
</dbReference>
<dbReference type="Proteomes" id="UP000298649">
    <property type="component" value="Plasmid pAtCFBP7129a"/>
</dbReference>
<keyword evidence="7" id="KW-0808">Transferase</keyword>
<reference evidence="7 8" key="1">
    <citation type="submission" date="2019-04" db="EMBL/GenBank/DDBJ databases">
        <title>Complete genome sequence of Agrobacterium tumefaciens CFBP7129.</title>
        <authorList>
            <person name="Haryono M."/>
            <person name="Lin Y.-C."/>
            <person name="Lai E.-M."/>
            <person name="Kuo C.-H."/>
        </authorList>
    </citation>
    <scope>NUCLEOTIDE SEQUENCE [LARGE SCALE GENOMIC DNA]</scope>
    <source>
        <strain evidence="7 8">CFBP7129</strain>
        <plasmid evidence="8">patcfbp7129a</plasmid>
    </source>
</reference>
<dbReference type="PANTHER" id="PTHR46577:SF1">
    <property type="entry name" value="HTH-TYPE TRANSCRIPTIONAL REGULATORY PROTEIN GABR"/>
    <property type="match status" value="1"/>
</dbReference>
<dbReference type="Pfam" id="PF00392">
    <property type="entry name" value="GntR"/>
    <property type="match status" value="1"/>
</dbReference>
<dbReference type="GO" id="GO:0030170">
    <property type="term" value="F:pyridoxal phosphate binding"/>
    <property type="evidence" value="ECO:0007669"/>
    <property type="project" value="InterPro"/>
</dbReference>
<dbReference type="SMART" id="SM00345">
    <property type="entry name" value="HTH_GNTR"/>
    <property type="match status" value="1"/>
</dbReference>
<keyword evidence="3" id="KW-0805">Transcription regulation</keyword>
<dbReference type="GO" id="GO:0008483">
    <property type="term" value="F:transaminase activity"/>
    <property type="evidence" value="ECO:0007669"/>
    <property type="project" value="UniProtKB-KW"/>
</dbReference>
<dbReference type="GO" id="GO:0003677">
    <property type="term" value="F:DNA binding"/>
    <property type="evidence" value="ECO:0007669"/>
    <property type="project" value="UniProtKB-KW"/>
</dbReference>
<keyword evidence="5" id="KW-0804">Transcription</keyword>
<evidence type="ECO:0000256" key="4">
    <source>
        <dbReference type="ARBA" id="ARBA00023125"/>
    </source>
</evidence>
<keyword evidence="2" id="KW-0663">Pyridoxal phosphate</keyword>
<gene>
    <name evidence="7" type="ORF">CFBP7129_26510</name>
</gene>
<dbReference type="SUPFAM" id="SSF46785">
    <property type="entry name" value="Winged helix' DNA-binding domain"/>
    <property type="match status" value="1"/>
</dbReference>
<name>A0A4D7YMX4_AGRTU</name>
<sequence>MAIWTPNIDNMAGTRARALVEAIRQDIAAGLLKPGDRLPPQRELAYALRLSPNTVMRAYAEATRRGYVAGAVGRGTYVRSPVEHASESMPPSLGRTDQGPVDFSLNLPFPGAGGDALAGTLASLVRGGGLCAYLDHQQGDASARHAQAGARWIAQSGFDASGDNLVLTNGSQQGIFVSLMSTLRPGEPLLSEALTYAPLKAMARQLGLRLVGVPMDPEGLLPDALEAACRQWSAKVLYCTPTLQTPTTATMGEDRRRRIARIAEACDLVIIEDDVFGALPPARPVPLAAFAPDRTILVTGLSKSVAPGLRVGFVHSPEKLVQAIRSAVAVSTWMPPPLMAEVASRWIEDGTAERLNQEQRAHAARRQAMARQILAGLDVTADPHGLHLWLSMPDWWTSDAFVAAAERGGVLVRPASAFQVSSSQASNAVRLCLSHEASDERFAHGLRIVAGLAKSVTPHDLTV</sequence>
<evidence type="ECO:0000256" key="1">
    <source>
        <dbReference type="ARBA" id="ARBA00005384"/>
    </source>
</evidence>
<keyword evidence="4" id="KW-0238">DNA-binding</keyword>
<accession>A0A4D7YMX4</accession>
<dbReference type="CDD" id="cd07377">
    <property type="entry name" value="WHTH_GntR"/>
    <property type="match status" value="1"/>
</dbReference>
<dbReference type="InterPro" id="IPR015422">
    <property type="entry name" value="PyrdxlP-dep_Trfase_small"/>
</dbReference>
<evidence type="ECO:0000313" key="8">
    <source>
        <dbReference type="Proteomes" id="UP000298649"/>
    </source>
</evidence>